<evidence type="ECO:0000313" key="1">
    <source>
        <dbReference type="EMBL" id="EKR99554.1"/>
    </source>
</evidence>
<protein>
    <submittedName>
        <fullName evidence="1">Uncharacterized protein</fullName>
    </submittedName>
</protein>
<comment type="caution">
    <text evidence="1">The sequence shown here is derived from an EMBL/GenBank/DDBJ whole genome shotgun (WGS) entry which is preliminary data.</text>
</comment>
<dbReference type="EMBL" id="AKWM02000049">
    <property type="protein sequence ID" value="EKR99554.1"/>
    <property type="molecule type" value="Genomic_DNA"/>
</dbReference>
<name>A0AA87SW43_9LEPT</name>
<accession>A0AA87SW43</accession>
<dbReference type="AlphaFoldDB" id="A0AA87SW43"/>
<gene>
    <name evidence="1" type="ORF">LEP1GSC125_3358</name>
</gene>
<organism evidence="1 2">
    <name type="scientific">Leptospira mayottensis 200901122</name>
    <dbReference type="NCBI Taxonomy" id="1193010"/>
    <lineage>
        <taxon>Bacteria</taxon>
        <taxon>Pseudomonadati</taxon>
        <taxon>Spirochaetota</taxon>
        <taxon>Spirochaetia</taxon>
        <taxon>Leptospirales</taxon>
        <taxon>Leptospiraceae</taxon>
        <taxon>Leptospira</taxon>
    </lineage>
</organism>
<dbReference type="Proteomes" id="UP000001343">
    <property type="component" value="Unassembled WGS sequence"/>
</dbReference>
<proteinExistence type="predicted"/>
<reference evidence="1 2" key="1">
    <citation type="journal article" date="2014" name="Int. J. Syst. Evol. Microbiol.">
        <title>Leptospira mayottensis sp. nov., a pathogenic species of the genus Leptospira isolated from humans.</title>
        <authorList>
            <person name="Bourhy P."/>
            <person name="Collet L."/>
            <person name="Brisse S."/>
            <person name="Picardeau M."/>
        </authorList>
    </citation>
    <scope>NUCLEOTIDE SEQUENCE [LARGE SCALE GENOMIC DNA]</scope>
    <source>
        <strain evidence="1 2">200901122</strain>
    </source>
</reference>
<sequence>MIEEFLFLETIKEKIQSSPHLIPQENAIIQTSSGSIDIRTKNGKAIHVDLY</sequence>
<evidence type="ECO:0000313" key="2">
    <source>
        <dbReference type="Proteomes" id="UP000001343"/>
    </source>
</evidence>